<keyword evidence="3" id="KW-1185">Reference proteome</keyword>
<reference evidence="2 3" key="1">
    <citation type="submission" date="2022-08" db="EMBL/GenBank/DDBJ databases">
        <title>Bacterial and archaeal communities from various locations to study Microbial Dark Matter (Phase II).</title>
        <authorList>
            <person name="Stepanauskas R."/>
        </authorList>
    </citation>
    <scope>NUCLEOTIDE SEQUENCE [LARGE SCALE GENOMIC DNA]</scope>
    <source>
        <strain evidence="2 3">PD1</strain>
    </source>
</reference>
<protein>
    <recommendedName>
        <fullName evidence="4">DUF1257 domain-containing protein</fullName>
    </recommendedName>
</protein>
<keyword evidence="1" id="KW-0812">Transmembrane</keyword>
<feature type="transmembrane region" description="Helical" evidence="1">
    <location>
        <begin position="6"/>
        <end position="31"/>
    </location>
</feature>
<organism evidence="2 3">
    <name type="scientific">Candidatus Fervidibacter sacchari</name>
    <dbReference type="NCBI Taxonomy" id="1448929"/>
    <lineage>
        <taxon>Bacteria</taxon>
        <taxon>Candidatus Fervidibacterota</taxon>
        <taxon>Candidatus Fervidibacter</taxon>
    </lineage>
</organism>
<evidence type="ECO:0000313" key="2">
    <source>
        <dbReference type="EMBL" id="MCS3920398.1"/>
    </source>
</evidence>
<dbReference type="Pfam" id="PF06868">
    <property type="entry name" value="DUF1257"/>
    <property type="match status" value="1"/>
</dbReference>
<evidence type="ECO:0000256" key="1">
    <source>
        <dbReference type="SAM" id="Phobius"/>
    </source>
</evidence>
<dbReference type="InterPro" id="IPR009666">
    <property type="entry name" value="Uncharacterised_Ycf35"/>
</dbReference>
<keyword evidence="1" id="KW-1133">Transmembrane helix</keyword>
<evidence type="ECO:0000313" key="3">
    <source>
        <dbReference type="Proteomes" id="UP001204798"/>
    </source>
</evidence>
<name>A0ABT2EU20_9BACT</name>
<sequence length="152" mass="16509">MSVVFIIVPSVVGGWPVLMAAIAAACSALGYQVLKGGKVAASATEVGKSVSLALDAQALSDALEREETVTVVQGDVTISFHKDPRGRVTMHVSGKNKTEAELQAIGQTVMNRILQQYAYQRVMQELEKRGFTVVKEEVDENQVIRIRVRRPA</sequence>
<accession>A0ABT2EU20</accession>
<dbReference type="EMBL" id="JANUCP010000005">
    <property type="protein sequence ID" value="MCS3920398.1"/>
    <property type="molecule type" value="Genomic_DNA"/>
</dbReference>
<gene>
    <name evidence="2" type="ORF">M2350_002827</name>
</gene>
<dbReference type="RefSeq" id="WP_259099534.1">
    <property type="nucleotide sequence ID" value="NZ_CP130454.1"/>
</dbReference>
<evidence type="ECO:0008006" key="4">
    <source>
        <dbReference type="Google" id="ProtNLM"/>
    </source>
</evidence>
<dbReference type="Proteomes" id="UP001204798">
    <property type="component" value="Unassembled WGS sequence"/>
</dbReference>
<keyword evidence="1" id="KW-0472">Membrane</keyword>
<comment type="caution">
    <text evidence="2">The sequence shown here is derived from an EMBL/GenBank/DDBJ whole genome shotgun (WGS) entry which is preliminary data.</text>
</comment>
<proteinExistence type="predicted"/>